<organism evidence="3">
    <name type="scientific">Nippostrongylus brasiliensis</name>
    <name type="common">Rat hookworm</name>
    <dbReference type="NCBI Taxonomy" id="27835"/>
    <lineage>
        <taxon>Eukaryota</taxon>
        <taxon>Metazoa</taxon>
        <taxon>Ecdysozoa</taxon>
        <taxon>Nematoda</taxon>
        <taxon>Chromadorea</taxon>
        <taxon>Rhabditida</taxon>
        <taxon>Rhabditina</taxon>
        <taxon>Rhabditomorpha</taxon>
        <taxon>Strongyloidea</taxon>
        <taxon>Heligmosomidae</taxon>
        <taxon>Nippostrongylus</taxon>
    </lineage>
</organism>
<dbReference type="Proteomes" id="UP000271162">
    <property type="component" value="Unassembled WGS sequence"/>
</dbReference>
<proteinExistence type="predicted"/>
<protein>
    <submittedName>
        <fullName evidence="3">Secreted protein</fullName>
    </submittedName>
</protein>
<evidence type="ECO:0000313" key="3">
    <source>
        <dbReference type="WBParaSite" id="NBR_0001890701-mRNA-1"/>
    </source>
</evidence>
<gene>
    <name evidence="1" type="ORF">NBR_LOCUS18908</name>
</gene>
<evidence type="ECO:0000313" key="1">
    <source>
        <dbReference type="EMBL" id="VDL82636.1"/>
    </source>
</evidence>
<dbReference type="EMBL" id="UYSL01023748">
    <property type="protein sequence ID" value="VDL82636.1"/>
    <property type="molecule type" value="Genomic_DNA"/>
</dbReference>
<dbReference type="AlphaFoldDB" id="A0A0N4YNT7"/>
<keyword evidence="2" id="KW-1185">Reference proteome</keyword>
<evidence type="ECO:0000313" key="2">
    <source>
        <dbReference type="Proteomes" id="UP000271162"/>
    </source>
</evidence>
<reference evidence="3" key="1">
    <citation type="submission" date="2017-02" db="UniProtKB">
        <authorList>
            <consortium name="WormBaseParasite"/>
        </authorList>
    </citation>
    <scope>IDENTIFICATION</scope>
</reference>
<accession>A0A0N4YNT7</accession>
<dbReference type="WBParaSite" id="NBR_0001890701-mRNA-1">
    <property type="protein sequence ID" value="NBR_0001890701-mRNA-1"/>
    <property type="gene ID" value="NBR_0001890701"/>
</dbReference>
<name>A0A0N4YNT7_NIPBR</name>
<reference evidence="1 2" key="2">
    <citation type="submission" date="2018-11" db="EMBL/GenBank/DDBJ databases">
        <authorList>
            <consortium name="Pathogen Informatics"/>
        </authorList>
    </citation>
    <scope>NUCLEOTIDE SEQUENCE [LARGE SCALE GENOMIC DNA]</scope>
</reference>
<sequence>MVLCQVILDYLQKTLLIQPELQTVAGSVFRNFELLETVDHAVGRRLVYVTFKRKCCLPRRCDTPCNIFLCGFEKERAAQPSFHIP</sequence>